<evidence type="ECO:0000313" key="2">
    <source>
        <dbReference type="Proteomes" id="UP000256345"/>
    </source>
</evidence>
<evidence type="ECO:0008006" key="3">
    <source>
        <dbReference type="Google" id="ProtNLM"/>
    </source>
</evidence>
<evidence type="ECO:0000313" key="1">
    <source>
        <dbReference type="EMBL" id="REG30932.1"/>
    </source>
</evidence>
<protein>
    <recommendedName>
        <fullName evidence="3">Lipoprotein</fullName>
    </recommendedName>
</protein>
<dbReference type="EMBL" id="QUMU01000006">
    <property type="protein sequence ID" value="REG30932.1"/>
    <property type="molecule type" value="Genomic_DNA"/>
</dbReference>
<dbReference type="InterPro" id="IPR052918">
    <property type="entry name" value="Motility_Chemotaxis_Reg"/>
</dbReference>
<accession>A0ABX9K0Y3</accession>
<comment type="caution">
    <text evidence="1">The sequence shown here is derived from an EMBL/GenBank/DDBJ whole genome shotgun (WGS) entry which is preliminary data.</text>
</comment>
<name>A0ABX9K0Y3_9BACT</name>
<dbReference type="PANTHER" id="PTHR35580:SF1">
    <property type="entry name" value="PHYTASE-LIKE DOMAIN-CONTAINING PROTEIN"/>
    <property type="match status" value="1"/>
</dbReference>
<keyword evidence="2" id="KW-1185">Reference proteome</keyword>
<dbReference type="Proteomes" id="UP000256345">
    <property type="component" value="Unassembled WGS sequence"/>
</dbReference>
<sequence>MGVAVCLGWGCGAGVEPPEPLTPLASQALETRVERGATRQVRAVEGPVFGWTVSVDRAGNAFVSLAYERSGVELGGGALPGDAGLALAKYAPDGTHVWSLGFPTYHGARPRVSAMVADGAGNLYIAGEHREPTLSLGGEPLPPGPFLAKYGPDGTHVWSRTTGFPGVQLLPAGALAVDERRGQLVVAVDFLDKGQPLGAALVGRVQAEDGRVLVLSPVVRRGQLSVKSLALEPSGHISLAGYFVGEVDLGGGVLSTTKARSPFVARFTPEMRHVWSRGLGEAEGTATGVAVEPKRVLVVGEYTGSIAFRGRAEWAEGKDGFVAAYAPTGGELWMRHFGESATGVAVDEENRVVVTGQYRPGDSVGGPRLPWREGGTPDNHLYVVKLYRGSGGHEWSRGLVSEGELRAGGLAVTRKGEAVLLPGVEGAADVGHGPRTVPPDSALLLRLVR</sequence>
<gene>
    <name evidence="1" type="ORF">ATI61_106402</name>
</gene>
<proteinExistence type="predicted"/>
<reference evidence="1 2" key="1">
    <citation type="submission" date="2018-08" db="EMBL/GenBank/DDBJ databases">
        <title>Genomic Encyclopedia of Archaeal and Bacterial Type Strains, Phase II (KMG-II): from individual species to whole genera.</title>
        <authorList>
            <person name="Goeker M."/>
        </authorList>
    </citation>
    <scope>NUCLEOTIDE SEQUENCE [LARGE SCALE GENOMIC DNA]</scope>
    <source>
        <strain evidence="1 2">DSM 2261</strain>
    </source>
</reference>
<dbReference type="PANTHER" id="PTHR35580">
    <property type="entry name" value="CELL SURFACE GLYCOPROTEIN (S-LAYER PROTEIN)-LIKE PROTEIN"/>
    <property type="match status" value="1"/>
</dbReference>
<dbReference type="SUPFAM" id="SSF101898">
    <property type="entry name" value="NHL repeat"/>
    <property type="match status" value="1"/>
</dbReference>
<organism evidence="1 2">
    <name type="scientific">Archangium gephyra</name>
    <dbReference type="NCBI Taxonomy" id="48"/>
    <lineage>
        <taxon>Bacteria</taxon>
        <taxon>Pseudomonadati</taxon>
        <taxon>Myxococcota</taxon>
        <taxon>Myxococcia</taxon>
        <taxon>Myxococcales</taxon>
        <taxon>Cystobacterineae</taxon>
        <taxon>Archangiaceae</taxon>
        <taxon>Archangium</taxon>
    </lineage>
</organism>